<accession>C4XHH5</accession>
<dbReference type="eggNOG" id="COG1409">
    <property type="taxonomic scope" value="Bacteria"/>
</dbReference>
<evidence type="ECO:0000313" key="5">
    <source>
        <dbReference type="EMBL" id="BAH73943.1"/>
    </source>
</evidence>
<dbReference type="HOGENOM" id="CLU_038460_0_0_7"/>
<evidence type="ECO:0000259" key="4">
    <source>
        <dbReference type="Pfam" id="PF00149"/>
    </source>
</evidence>
<reference evidence="5 6" key="1">
    <citation type="journal article" date="2009" name="Genome Res.">
        <title>Whole genome sequence of Desulfovibrio magneticus strain RS-1 revealed common gene clusters in magnetotactic bacteria.</title>
        <authorList>
            <person name="Nakazawa H."/>
            <person name="Arakaki A."/>
            <person name="Narita-Yamada S."/>
            <person name="Yashiro I."/>
            <person name="Jinno K."/>
            <person name="Aoki N."/>
            <person name="Tsuruyama A."/>
            <person name="Okamura Y."/>
            <person name="Tanikawa S."/>
            <person name="Fujita N."/>
            <person name="Takeyama H."/>
            <person name="Matsunaga T."/>
        </authorList>
    </citation>
    <scope>NUCLEOTIDE SEQUENCE [LARGE SCALE GENOMIC DNA]</scope>
    <source>
        <strain evidence="6">ATCC 700980 / DSM 13731 / RS-1</strain>
    </source>
</reference>
<dbReference type="InterPro" id="IPR029052">
    <property type="entry name" value="Metallo-depent_PP-like"/>
</dbReference>
<dbReference type="Proteomes" id="UP000009071">
    <property type="component" value="Chromosome"/>
</dbReference>
<feature type="domain" description="Calcineurin-like phosphoesterase" evidence="4">
    <location>
        <begin position="115"/>
        <end position="400"/>
    </location>
</feature>
<evidence type="ECO:0000256" key="2">
    <source>
        <dbReference type="ARBA" id="ARBA00023180"/>
    </source>
</evidence>
<dbReference type="InterPro" id="IPR004843">
    <property type="entry name" value="Calcineurin-like_PHP"/>
</dbReference>
<dbReference type="Gene3D" id="3.60.21.10">
    <property type="match status" value="1"/>
</dbReference>
<dbReference type="Pfam" id="PF00149">
    <property type="entry name" value="Metallophos"/>
    <property type="match status" value="1"/>
</dbReference>
<keyword evidence="1" id="KW-0378">Hydrolase</keyword>
<keyword evidence="6" id="KW-1185">Reference proteome</keyword>
<gene>
    <name evidence="5" type="ordered locus">DMR_04520</name>
</gene>
<feature type="region of interest" description="Disordered" evidence="3">
    <location>
        <begin position="543"/>
        <end position="564"/>
    </location>
</feature>
<keyword evidence="2" id="KW-0325">Glycoprotein</keyword>
<dbReference type="AlphaFoldDB" id="C4XHH5"/>
<organism evidence="5 6">
    <name type="scientific">Solidesulfovibrio magneticus (strain ATCC 700980 / DSM 13731 / RS-1)</name>
    <name type="common">Desulfovibrio magneticus</name>
    <dbReference type="NCBI Taxonomy" id="573370"/>
    <lineage>
        <taxon>Bacteria</taxon>
        <taxon>Pseudomonadati</taxon>
        <taxon>Thermodesulfobacteriota</taxon>
        <taxon>Desulfovibrionia</taxon>
        <taxon>Desulfovibrionales</taxon>
        <taxon>Desulfovibrionaceae</taxon>
        <taxon>Solidesulfovibrio</taxon>
    </lineage>
</organism>
<evidence type="ECO:0000256" key="1">
    <source>
        <dbReference type="ARBA" id="ARBA00022801"/>
    </source>
</evidence>
<protein>
    <submittedName>
        <fullName evidence="5">Phosphodiesterase</fullName>
    </submittedName>
</protein>
<dbReference type="PANTHER" id="PTHR10340">
    <property type="entry name" value="SPHINGOMYELIN PHOSPHODIESTERASE"/>
    <property type="match status" value="1"/>
</dbReference>
<dbReference type="SUPFAM" id="SSF56300">
    <property type="entry name" value="Metallo-dependent phosphatases"/>
    <property type="match status" value="1"/>
</dbReference>
<proteinExistence type="predicted"/>
<name>C4XHH5_SOLM1</name>
<feature type="compositionally biased region" description="Basic residues" evidence="3">
    <location>
        <begin position="26"/>
        <end position="36"/>
    </location>
</feature>
<dbReference type="GO" id="GO:0016787">
    <property type="term" value="F:hydrolase activity"/>
    <property type="evidence" value="ECO:0007669"/>
    <property type="project" value="UniProtKB-KW"/>
</dbReference>
<evidence type="ECO:0000313" key="6">
    <source>
        <dbReference type="Proteomes" id="UP000009071"/>
    </source>
</evidence>
<feature type="region of interest" description="Disordered" evidence="3">
    <location>
        <begin position="26"/>
        <end position="58"/>
    </location>
</feature>
<dbReference type="PANTHER" id="PTHR10340:SF57">
    <property type="entry name" value="METALLOPHOS DOMAIN-CONTAINING PROTEIN"/>
    <property type="match status" value="1"/>
</dbReference>
<dbReference type="STRING" id="573370.DMR_04520"/>
<sequence length="564" mass="61095">MNRSRPYSRAGRVAISVVRVARKAGAWKKSKKRRRGGSGVWLGQRPEKDNAGGGMGRQSARGRECVVRLGRLTERTLWAVLACLALAVWPALADESCPLGPTASYTASQPGATGRFALFSDVHFSPFADPSLVRELAGSPVEWWRAILARSKPGLSPYGQDTNNALFQSFLDDMAARNPRPDFILFPGDLLCHDFWTLYPKLSKDTTQAGLEAFIQKTVAYFFGEVARRFPGVPVYAALGNNDSVEGDYRIAAHSPYLSLTVQALAALLPNESARADFGATYPQYGCYAVTLAEAGGVRLVVINNVFLSVKHPDAALGDPVLAFLERELVGAKARGEKVWLMAHIPPGDDSMASGAALARKDEDRYKGFLREEQNDAYAKLLAAYAPTVVKAAFAGHVHRDDFRIWKTSSGEPAGGMGLAPSISPITGNNPGYQCHTYDRATLELLDVTTYFLDLAKPGTGWREEYVWSAAYGRGLRAPADWQATYLDLGQCPARREAFAAHFDLGSPHMEVTETSFPAFWRAIASPTRTVWEAWSAPTPLAPWPLAGPGGQPSPAATACPGGS</sequence>
<evidence type="ECO:0000256" key="3">
    <source>
        <dbReference type="SAM" id="MobiDB-lite"/>
    </source>
</evidence>
<dbReference type="KEGG" id="dma:DMR_04520"/>
<dbReference type="EMBL" id="AP010904">
    <property type="protein sequence ID" value="BAH73943.1"/>
    <property type="molecule type" value="Genomic_DNA"/>
</dbReference>